<evidence type="ECO:0000256" key="2">
    <source>
        <dbReference type="ARBA" id="ARBA00022448"/>
    </source>
</evidence>
<comment type="function">
    <text evidence="7">This protein is part of the stalk that links CF(0) to CF(1). It either transmits conformational changes from CF(0) to CF(1) or is implicated in proton conduction.</text>
</comment>
<organism evidence="8 9">
    <name type="scientific">Peribacillus loiseleuriae</name>
    <dbReference type="NCBI Taxonomy" id="1679170"/>
    <lineage>
        <taxon>Bacteria</taxon>
        <taxon>Bacillati</taxon>
        <taxon>Bacillota</taxon>
        <taxon>Bacilli</taxon>
        <taxon>Bacillales</taxon>
        <taxon>Bacillaceae</taxon>
        <taxon>Peribacillus</taxon>
    </lineage>
</organism>
<dbReference type="EMBL" id="LFZW01000001">
    <property type="protein sequence ID" value="KMY51956.1"/>
    <property type="molecule type" value="Genomic_DNA"/>
</dbReference>
<evidence type="ECO:0000256" key="7">
    <source>
        <dbReference type="HAMAP-Rule" id="MF_01416"/>
    </source>
</evidence>
<dbReference type="PRINTS" id="PR00125">
    <property type="entry name" value="ATPASEDELTA"/>
</dbReference>
<dbReference type="SUPFAM" id="SSF47928">
    <property type="entry name" value="N-terminal domain of the delta subunit of the F1F0-ATP synthase"/>
    <property type="match status" value="1"/>
</dbReference>
<name>A0A0K9GZA6_9BACI</name>
<sequence>MSDVAVAKRYSRALFKIAQEQNLLDQLEGELRAVREVFNSDKELLAFLTQPKISVKEKKNVITQSFSSVSPHVQNTLLIMIERHRTNSIAQMACEFIELANEAKSVAEATVYTVRPLTDNESEAVSSVFAAKVGKRTLKITNIADSSILGGIKLRIGNRIFDGSVNGKLERLSRQLLS</sequence>
<comment type="subcellular location">
    <subcellularLocation>
        <location evidence="7">Cell membrane</location>
        <topology evidence="7">Peripheral membrane protein</topology>
    </subcellularLocation>
    <subcellularLocation>
        <location evidence="1">Membrane</location>
    </subcellularLocation>
</comment>
<accession>A0A0K9GZA6</accession>
<dbReference type="HAMAP" id="MF_01416">
    <property type="entry name" value="ATP_synth_delta_bact"/>
    <property type="match status" value="1"/>
</dbReference>
<keyword evidence="7" id="KW-1003">Cell membrane</keyword>
<dbReference type="RefSeq" id="WP_049683314.1">
    <property type="nucleotide sequence ID" value="NZ_LFZW01000001.1"/>
</dbReference>
<keyword evidence="5 7" id="KW-0472">Membrane</keyword>
<reference evidence="9" key="1">
    <citation type="submission" date="2015-07" db="EMBL/GenBank/DDBJ databases">
        <title>Genome sequencing project for genomic taxonomy and phylogenomics of Bacillus-like bacteria.</title>
        <authorList>
            <person name="Liu B."/>
            <person name="Wang J."/>
            <person name="Zhu Y."/>
            <person name="Liu G."/>
            <person name="Chen Q."/>
            <person name="Chen Z."/>
            <person name="Lan J."/>
            <person name="Che J."/>
            <person name="Ge C."/>
            <person name="Shi H."/>
            <person name="Pan Z."/>
            <person name="Liu X."/>
        </authorList>
    </citation>
    <scope>NUCLEOTIDE SEQUENCE [LARGE SCALE GENOMIC DNA]</scope>
    <source>
        <strain evidence="9">FJAT-27997</strain>
    </source>
</reference>
<protein>
    <recommendedName>
        <fullName evidence="7">ATP synthase subunit delta</fullName>
    </recommendedName>
    <alternativeName>
        <fullName evidence="7">ATP synthase F(1) sector subunit delta</fullName>
    </alternativeName>
    <alternativeName>
        <fullName evidence="7">F-type ATPase subunit delta</fullName>
        <shortName evidence="7">F-ATPase subunit delta</shortName>
    </alternativeName>
</protein>
<dbReference type="OrthoDB" id="9802471at2"/>
<dbReference type="Proteomes" id="UP000037146">
    <property type="component" value="Unassembled WGS sequence"/>
</dbReference>
<dbReference type="PANTHER" id="PTHR11910">
    <property type="entry name" value="ATP SYNTHASE DELTA CHAIN"/>
    <property type="match status" value="1"/>
</dbReference>
<keyword evidence="3 7" id="KW-0375">Hydrogen ion transport</keyword>
<comment type="function">
    <text evidence="7">F(1)F(0) ATP synthase produces ATP from ADP in the presence of a proton or sodium gradient. F-type ATPases consist of two structural domains, F(1) containing the extramembraneous catalytic core and F(0) containing the membrane proton channel, linked together by a central stalk and a peripheral stalk. During catalysis, ATP synthesis in the catalytic domain of F(1) is coupled via a rotary mechanism of the central stalk subunits to proton translocation.</text>
</comment>
<keyword evidence="2 7" id="KW-0813">Transport</keyword>
<dbReference type="GO" id="GO:0005886">
    <property type="term" value="C:plasma membrane"/>
    <property type="evidence" value="ECO:0007669"/>
    <property type="project" value="UniProtKB-SubCell"/>
</dbReference>
<dbReference type="AlphaFoldDB" id="A0A0K9GZA6"/>
<evidence type="ECO:0000256" key="5">
    <source>
        <dbReference type="ARBA" id="ARBA00023136"/>
    </source>
</evidence>
<comment type="similarity">
    <text evidence="7">Belongs to the ATPase delta chain family.</text>
</comment>
<keyword evidence="9" id="KW-1185">Reference proteome</keyword>
<gene>
    <name evidence="7" type="primary">atpH</name>
    <name evidence="8" type="ORF">AC625_22520</name>
</gene>
<dbReference type="NCBIfam" id="NF004403">
    <property type="entry name" value="PRK05758.2-4"/>
    <property type="match status" value="1"/>
</dbReference>
<keyword evidence="7" id="KW-0139">CF(1)</keyword>
<dbReference type="PATRIC" id="fig|1679170.3.peg.5078"/>
<dbReference type="GO" id="GO:0045259">
    <property type="term" value="C:proton-transporting ATP synthase complex"/>
    <property type="evidence" value="ECO:0007669"/>
    <property type="project" value="UniProtKB-KW"/>
</dbReference>
<proteinExistence type="inferred from homology"/>
<keyword evidence="4 7" id="KW-0406">Ion transport</keyword>
<evidence type="ECO:0000256" key="4">
    <source>
        <dbReference type="ARBA" id="ARBA00023065"/>
    </source>
</evidence>
<dbReference type="GO" id="GO:0046933">
    <property type="term" value="F:proton-transporting ATP synthase activity, rotational mechanism"/>
    <property type="evidence" value="ECO:0007669"/>
    <property type="project" value="UniProtKB-UniRule"/>
</dbReference>
<dbReference type="Gene3D" id="1.10.520.20">
    <property type="entry name" value="N-terminal domain of the delta subunit of the F1F0-ATP synthase"/>
    <property type="match status" value="1"/>
</dbReference>
<dbReference type="STRING" id="1679170.AC625_22520"/>
<dbReference type="NCBIfam" id="TIGR01145">
    <property type="entry name" value="ATP_synt_delta"/>
    <property type="match status" value="1"/>
</dbReference>
<evidence type="ECO:0000256" key="6">
    <source>
        <dbReference type="ARBA" id="ARBA00023310"/>
    </source>
</evidence>
<evidence type="ECO:0000313" key="9">
    <source>
        <dbReference type="Proteomes" id="UP000037146"/>
    </source>
</evidence>
<dbReference type="InterPro" id="IPR000711">
    <property type="entry name" value="ATPase_OSCP/dsu"/>
</dbReference>
<keyword evidence="6 7" id="KW-0066">ATP synthesis</keyword>
<dbReference type="InterPro" id="IPR026015">
    <property type="entry name" value="ATP_synth_OSCP/delta_N_sf"/>
</dbReference>
<evidence type="ECO:0000313" key="8">
    <source>
        <dbReference type="EMBL" id="KMY51956.1"/>
    </source>
</evidence>
<evidence type="ECO:0000256" key="1">
    <source>
        <dbReference type="ARBA" id="ARBA00004370"/>
    </source>
</evidence>
<dbReference type="Pfam" id="PF00213">
    <property type="entry name" value="OSCP"/>
    <property type="match status" value="1"/>
</dbReference>
<evidence type="ECO:0000256" key="3">
    <source>
        <dbReference type="ARBA" id="ARBA00022781"/>
    </source>
</evidence>
<comment type="caution">
    <text evidence="8">The sequence shown here is derived from an EMBL/GenBank/DDBJ whole genome shotgun (WGS) entry which is preliminary data.</text>
</comment>